<dbReference type="EMBL" id="KX196452">
    <property type="protein sequence ID" value="ART91594.1"/>
    <property type="molecule type" value="Genomic_DNA"/>
</dbReference>
<dbReference type="InterPro" id="IPR018004">
    <property type="entry name" value="KilA/APSES_HTH"/>
</dbReference>
<dbReference type="Pfam" id="PF04383">
    <property type="entry name" value="KilA-N"/>
    <property type="match status" value="1"/>
</dbReference>
<dbReference type="Proteomes" id="UP000515929">
    <property type="component" value="Segment"/>
</dbReference>
<organismHost>
    <name type="scientific">Vertebrata</name>
    <name type="common">vertebrates</name>
    <dbReference type="NCBI Taxonomy" id="7742"/>
</organismHost>
<evidence type="ECO:0000259" key="1">
    <source>
        <dbReference type="PROSITE" id="PS51301"/>
    </source>
</evidence>
<proteinExistence type="predicted"/>
<sequence>MDKRYISTRKLNDGFLILYYDSIEIIVMSCNHFINISALLAKKNKDFNEWLKIESFREIIDTLDKINYDLGQRYCEEPYGASHSSVIIEVKASNLIDDRTAGFYVHKDLIPYILTCISIPFSLKVVRVLDTYIGEKLENRIKLSQSMDLETKNSYNM</sequence>
<evidence type="ECO:0000313" key="3">
    <source>
        <dbReference type="Proteomes" id="UP000515929"/>
    </source>
</evidence>
<organism evidence="2 3">
    <name type="scientific">Fowlpox virus</name>
    <name type="common">FPV</name>
    <dbReference type="NCBI Taxonomy" id="10261"/>
    <lineage>
        <taxon>Viruses</taxon>
        <taxon>Varidnaviria</taxon>
        <taxon>Bamfordvirae</taxon>
        <taxon>Nucleocytoviricota</taxon>
        <taxon>Pokkesviricetes</taxon>
        <taxon>Chitovirales</taxon>
        <taxon>Poxviridae</taxon>
        <taxon>Chordopoxvirinae</taxon>
        <taxon>Avipoxvirus</taxon>
        <taxon>Avipoxvirus fowlpox</taxon>
    </lineage>
</organism>
<dbReference type="PROSITE" id="PS51301">
    <property type="entry name" value="KILA_N"/>
    <property type="match status" value="1"/>
</dbReference>
<evidence type="ECO:0000313" key="2">
    <source>
        <dbReference type="EMBL" id="ART91594.1"/>
    </source>
</evidence>
<protein>
    <submittedName>
        <fullName evidence="2">N1R/p28 family protein</fullName>
    </submittedName>
</protein>
<gene>
    <name evidence="2" type="primary">ORF161</name>
</gene>
<name>A0A7G0XXV1_FOWPV</name>
<reference evidence="2 3" key="1">
    <citation type="submission" date="2016-05" db="EMBL/GenBank/DDBJ databases">
        <title>The analysis of a fowlpox virus genome sequence.</title>
        <authorList>
            <person name="Zhao Y."/>
            <person name="Liu S."/>
        </authorList>
    </citation>
    <scope>NUCLEOTIDE SEQUENCE [LARGE SCALE GENOMIC DNA]</scope>
    <source>
        <strain evidence="2 3">NX10</strain>
    </source>
</reference>
<dbReference type="InterPro" id="IPR017880">
    <property type="entry name" value="KilA_N"/>
</dbReference>
<feature type="domain" description="KilA-N" evidence="1">
    <location>
        <begin position="14"/>
        <end position="132"/>
    </location>
</feature>
<accession>A0A7G0XXV1</accession>